<protein>
    <recommendedName>
        <fullName evidence="7">B box-type domain-containing protein</fullName>
    </recommendedName>
</protein>
<dbReference type="SMART" id="SM00336">
    <property type="entry name" value="BBOX"/>
    <property type="match status" value="2"/>
</dbReference>
<feature type="compositionally biased region" description="Polar residues" evidence="6">
    <location>
        <begin position="304"/>
        <end position="319"/>
    </location>
</feature>
<reference evidence="8 9" key="1">
    <citation type="journal article" date="2024" name="Plant Biotechnol. J.">
        <title>Dendrobium thyrsiflorum genome and its molecular insights into genes involved in important horticultural traits.</title>
        <authorList>
            <person name="Chen B."/>
            <person name="Wang J.Y."/>
            <person name="Zheng P.J."/>
            <person name="Li K.L."/>
            <person name="Liang Y.M."/>
            <person name="Chen X.F."/>
            <person name="Zhang C."/>
            <person name="Zhao X."/>
            <person name="He X."/>
            <person name="Zhang G.Q."/>
            <person name="Liu Z.J."/>
            <person name="Xu Q."/>
        </authorList>
    </citation>
    <scope>NUCLEOTIDE SEQUENCE [LARGE SCALE GENOMIC DNA]</scope>
    <source>
        <strain evidence="8">GZMU011</strain>
    </source>
</reference>
<feature type="compositionally biased region" description="Basic and acidic residues" evidence="6">
    <location>
        <begin position="320"/>
        <end position="335"/>
    </location>
</feature>
<name>A0ABD0U017_DENTH</name>
<evidence type="ECO:0000256" key="4">
    <source>
        <dbReference type="PROSITE-ProRule" id="PRU00024"/>
    </source>
</evidence>
<evidence type="ECO:0000313" key="8">
    <source>
        <dbReference type="EMBL" id="KAL0905265.1"/>
    </source>
</evidence>
<feature type="domain" description="B box-type" evidence="7">
    <location>
        <begin position="10"/>
        <end position="57"/>
    </location>
</feature>
<dbReference type="PROSITE" id="PS50119">
    <property type="entry name" value="ZF_BBOX"/>
    <property type="match status" value="1"/>
</dbReference>
<evidence type="ECO:0000256" key="2">
    <source>
        <dbReference type="ARBA" id="ARBA00022771"/>
    </source>
</evidence>
<evidence type="ECO:0000256" key="3">
    <source>
        <dbReference type="ARBA" id="ARBA00022833"/>
    </source>
</evidence>
<dbReference type="CDD" id="cd19821">
    <property type="entry name" value="Bbox1_BBX-like"/>
    <property type="match status" value="1"/>
</dbReference>
<organism evidence="8 9">
    <name type="scientific">Dendrobium thyrsiflorum</name>
    <name type="common">Pinecone-like raceme dendrobium</name>
    <name type="synonym">Orchid</name>
    <dbReference type="NCBI Taxonomy" id="117978"/>
    <lineage>
        <taxon>Eukaryota</taxon>
        <taxon>Viridiplantae</taxon>
        <taxon>Streptophyta</taxon>
        <taxon>Embryophyta</taxon>
        <taxon>Tracheophyta</taxon>
        <taxon>Spermatophyta</taxon>
        <taxon>Magnoliopsida</taxon>
        <taxon>Liliopsida</taxon>
        <taxon>Asparagales</taxon>
        <taxon>Orchidaceae</taxon>
        <taxon>Epidendroideae</taxon>
        <taxon>Malaxideae</taxon>
        <taxon>Dendrobiinae</taxon>
        <taxon>Dendrobium</taxon>
    </lineage>
</organism>
<dbReference type="GO" id="GO:0008270">
    <property type="term" value="F:zinc ion binding"/>
    <property type="evidence" value="ECO:0007669"/>
    <property type="project" value="UniProtKB-KW"/>
</dbReference>
<keyword evidence="2 4" id="KW-0863">Zinc-finger</keyword>
<sequence>MVSADADANADPVPCDFCDLKRAVVFCRADSARLCLACDREVHAANTVSFRHNRSLLCDSCASAPATIFCPTPPHRLVLCSSCDFNAHQADDHRHDRRAIDPFTGCPTGAVLAAALGLGDDKGSLPNKVEEDSDWAWEVPQVFSWDDLILQPTTTPFHGFQAMGIPPPPKDKISSCGKREDEIHRQIRKLIISETDGVDYSEENVPVMECKSLQLENLQLGKFDNEYGHATIFVEIPSCEVPMVGRKVEVLEGEIKQLKIEISDLHAQLLDVKSQISAIHEKMDGNFFSLGEMLKKLLEGQFKTASSETREASNNPGSRENSKPIRQREDQGVET</sequence>
<evidence type="ECO:0000256" key="1">
    <source>
        <dbReference type="ARBA" id="ARBA00022723"/>
    </source>
</evidence>
<feature type="coiled-coil region" evidence="5">
    <location>
        <begin position="248"/>
        <end position="275"/>
    </location>
</feature>
<gene>
    <name evidence="8" type="ORF">M5K25_027456</name>
</gene>
<dbReference type="InterPro" id="IPR049808">
    <property type="entry name" value="CONSTANS-like_Bbox1"/>
</dbReference>
<dbReference type="EMBL" id="JANQDX010000019">
    <property type="protein sequence ID" value="KAL0905265.1"/>
    <property type="molecule type" value="Genomic_DNA"/>
</dbReference>
<evidence type="ECO:0000259" key="7">
    <source>
        <dbReference type="PROSITE" id="PS50119"/>
    </source>
</evidence>
<keyword evidence="3" id="KW-0862">Zinc</keyword>
<proteinExistence type="predicted"/>
<dbReference type="Proteomes" id="UP001552299">
    <property type="component" value="Unassembled WGS sequence"/>
</dbReference>
<accession>A0ABD0U017</accession>
<dbReference type="InterPro" id="IPR000315">
    <property type="entry name" value="Znf_B-box"/>
</dbReference>
<evidence type="ECO:0000256" key="6">
    <source>
        <dbReference type="SAM" id="MobiDB-lite"/>
    </source>
</evidence>
<keyword evidence="9" id="KW-1185">Reference proteome</keyword>
<evidence type="ECO:0000313" key="9">
    <source>
        <dbReference type="Proteomes" id="UP001552299"/>
    </source>
</evidence>
<keyword evidence="1" id="KW-0479">Metal-binding</keyword>
<dbReference type="PANTHER" id="PTHR31717">
    <property type="entry name" value="ZINC FINGER PROTEIN CONSTANS-LIKE 10"/>
    <property type="match status" value="1"/>
</dbReference>
<evidence type="ECO:0000256" key="5">
    <source>
        <dbReference type="SAM" id="Coils"/>
    </source>
</evidence>
<dbReference type="AlphaFoldDB" id="A0ABD0U017"/>
<keyword evidence="5" id="KW-0175">Coiled coil</keyword>
<dbReference type="PANTHER" id="PTHR31717:SF45">
    <property type="entry name" value="ZINC FINGER PROTEIN CONSTANS-LIKE 14-RELATED"/>
    <property type="match status" value="1"/>
</dbReference>
<feature type="region of interest" description="Disordered" evidence="6">
    <location>
        <begin position="304"/>
        <end position="335"/>
    </location>
</feature>
<comment type="caution">
    <text evidence="8">The sequence shown here is derived from an EMBL/GenBank/DDBJ whole genome shotgun (WGS) entry which is preliminary data.</text>
</comment>